<reference evidence="2" key="1">
    <citation type="journal article" date="2015" name="Nature">
        <title>Complex archaea that bridge the gap between prokaryotes and eukaryotes.</title>
        <authorList>
            <person name="Spang A."/>
            <person name="Saw J.H."/>
            <person name="Jorgensen S.L."/>
            <person name="Zaremba-Niedzwiedzka K."/>
            <person name="Martijn J."/>
            <person name="Lind A.E."/>
            <person name="van Eijk R."/>
            <person name="Schleper C."/>
            <person name="Guy L."/>
            <person name="Ettema T.J."/>
        </authorList>
    </citation>
    <scope>NUCLEOTIDE SEQUENCE</scope>
</reference>
<organism evidence="2">
    <name type="scientific">marine sediment metagenome</name>
    <dbReference type="NCBI Taxonomy" id="412755"/>
    <lineage>
        <taxon>unclassified sequences</taxon>
        <taxon>metagenomes</taxon>
        <taxon>ecological metagenomes</taxon>
    </lineage>
</organism>
<sequence length="56" mass="6478">MNWLLYIGGYLIFGQLLFALIRKLETDIDSGSLDEKVFGISWTLLWIWICIKLGSI</sequence>
<comment type="caution">
    <text evidence="2">The sequence shown here is derived from an EMBL/GenBank/DDBJ whole genome shotgun (WGS) entry which is preliminary data.</text>
</comment>
<keyword evidence="1" id="KW-0812">Transmembrane</keyword>
<protein>
    <submittedName>
        <fullName evidence="2">Uncharacterized protein</fullName>
    </submittedName>
</protein>
<gene>
    <name evidence="2" type="ORF">LCGC14_2926590</name>
</gene>
<feature type="transmembrane region" description="Helical" evidence="1">
    <location>
        <begin position="6"/>
        <end position="25"/>
    </location>
</feature>
<evidence type="ECO:0000313" key="2">
    <source>
        <dbReference type="EMBL" id="KKK70182.1"/>
    </source>
</evidence>
<proteinExistence type="predicted"/>
<feature type="non-terminal residue" evidence="2">
    <location>
        <position position="56"/>
    </location>
</feature>
<keyword evidence="1" id="KW-1133">Transmembrane helix</keyword>
<evidence type="ECO:0000256" key="1">
    <source>
        <dbReference type="SAM" id="Phobius"/>
    </source>
</evidence>
<dbReference type="EMBL" id="LAZR01058303">
    <property type="protein sequence ID" value="KKK70182.1"/>
    <property type="molecule type" value="Genomic_DNA"/>
</dbReference>
<dbReference type="AlphaFoldDB" id="A0A0F8XM99"/>
<keyword evidence="1" id="KW-0472">Membrane</keyword>
<accession>A0A0F8XM99</accession>
<name>A0A0F8XM99_9ZZZZ</name>